<dbReference type="SUPFAM" id="SSF56425">
    <property type="entry name" value="Succinate dehydrogenase/fumarate reductase flavoprotein, catalytic domain"/>
    <property type="match status" value="1"/>
</dbReference>
<dbReference type="PANTHER" id="PTHR43400:SF10">
    <property type="entry name" value="3-OXOSTEROID 1-DEHYDROGENASE"/>
    <property type="match status" value="1"/>
</dbReference>
<dbReference type="InterPro" id="IPR036188">
    <property type="entry name" value="FAD/NAD-bd_sf"/>
</dbReference>
<evidence type="ECO:0000256" key="4">
    <source>
        <dbReference type="ARBA" id="ARBA00023002"/>
    </source>
</evidence>
<dbReference type="PANTHER" id="PTHR43400">
    <property type="entry name" value="FUMARATE REDUCTASE"/>
    <property type="match status" value="1"/>
</dbReference>
<name>A0A644X9E6_9ZZZZ</name>
<keyword evidence="2" id="KW-0285">Flavoprotein</keyword>
<evidence type="ECO:0000256" key="3">
    <source>
        <dbReference type="ARBA" id="ARBA00022827"/>
    </source>
</evidence>
<reference evidence="6" key="1">
    <citation type="submission" date="2019-08" db="EMBL/GenBank/DDBJ databases">
        <authorList>
            <person name="Kucharzyk K."/>
            <person name="Murdoch R.W."/>
            <person name="Higgins S."/>
            <person name="Loffler F."/>
        </authorList>
    </citation>
    <scope>NUCLEOTIDE SEQUENCE</scope>
</reference>
<dbReference type="Pfam" id="PF00890">
    <property type="entry name" value="FAD_binding_2"/>
    <property type="match status" value="1"/>
</dbReference>
<evidence type="ECO:0000256" key="2">
    <source>
        <dbReference type="ARBA" id="ARBA00022630"/>
    </source>
</evidence>
<dbReference type="InterPro" id="IPR050315">
    <property type="entry name" value="FAD-oxidoreductase_2"/>
</dbReference>
<accession>A0A644X9E6</accession>
<proteinExistence type="predicted"/>
<dbReference type="AlphaFoldDB" id="A0A644X9E6"/>
<dbReference type="SUPFAM" id="SSF51905">
    <property type="entry name" value="FAD/NAD(P)-binding domain"/>
    <property type="match status" value="1"/>
</dbReference>
<keyword evidence="4 6" id="KW-0560">Oxidoreductase</keyword>
<comment type="cofactor">
    <cofactor evidence="1">
        <name>FAD</name>
        <dbReference type="ChEBI" id="CHEBI:57692"/>
    </cofactor>
</comment>
<dbReference type="GO" id="GO:0016491">
    <property type="term" value="F:oxidoreductase activity"/>
    <property type="evidence" value="ECO:0007669"/>
    <property type="project" value="UniProtKB-KW"/>
</dbReference>
<dbReference type="EMBL" id="VSSQ01002025">
    <property type="protein sequence ID" value="MPM12806.1"/>
    <property type="molecule type" value="Genomic_DNA"/>
</dbReference>
<evidence type="ECO:0000259" key="5">
    <source>
        <dbReference type="Pfam" id="PF00890"/>
    </source>
</evidence>
<dbReference type="InterPro" id="IPR003953">
    <property type="entry name" value="FAD-dep_OxRdtase_2_FAD-bd"/>
</dbReference>
<protein>
    <submittedName>
        <fullName evidence="6">Fumarate reductase flavoprotein subunit</fullName>
        <ecNumber evidence="6">1.3.5.4</ecNumber>
    </submittedName>
</protein>
<sequence>MGQGGVSPKVPMPRIYEVLDAAMKAGYVYKADTIEALAAKIGVPAANLTKTVADYNGYCETGVDTEYGKAADMLTAIGTGPYYAVTGSPWCYSTCGGLDVDTQLRVLDKSGKPITGLYAVGTDSMGVLFSEEKPYVTYGGAAQGWAYTSGMVCGKAVAAYVAGK</sequence>
<evidence type="ECO:0000313" key="6">
    <source>
        <dbReference type="EMBL" id="MPM12806.1"/>
    </source>
</evidence>
<gene>
    <name evidence="6" type="primary">ifcA_13</name>
    <name evidence="6" type="ORF">SDC9_59160</name>
</gene>
<dbReference type="EC" id="1.3.5.4" evidence="6"/>
<feature type="domain" description="FAD-dependent oxidoreductase 2 FAD-binding" evidence="5">
    <location>
        <begin position="36"/>
        <end position="126"/>
    </location>
</feature>
<evidence type="ECO:0000256" key="1">
    <source>
        <dbReference type="ARBA" id="ARBA00001974"/>
    </source>
</evidence>
<comment type="caution">
    <text evidence="6">The sequence shown here is derived from an EMBL/GenBank/DDBJ whole genome shotgun (WGS) entry which is preliminary data.</text>
</comment>
<dbReference type="GO" id="GO:0008202">
    <property type="term" value="P:steroid metabolic process"/>
    <property type="evidence" value="ECO:0007669"/>
    <property type="project" value="UniProtKB-ARBA"/>
</dbReference>
<organism evidence="6">
    <name type="scientific">bioreactor metagenome</name>
    <dbReference type="NCBI Taxonomy" id="1076179"/>
    <lineage>
        <taxon>unclassified sequences</taxon>
        <taxon>metagenomes</taxon>
        <taxon>ecological metagenomes</taxon>
    </lineage>
</organism>
<dbReference type="Gene3D" id="3.90.700.10">
    <property type="entry name" value="Succinate dehydrogenase/fumarate reductase flavoprotein, catalytic domain"/>
    <property type="match status" value="1"/>
</dbReference>
<keyword evidence="3" id="KW-0274">FAD</keyword>
<dbReference type="InterPro" id="IPR027477">
    <property type="entry name" value="Succ_DH/fumarate_Rdtase_cat_sf"/>
</dbReference>